<name>A0A166A5H3_9HYPH</name>
<dbReference type="Proteomes" id="UP000076577">
    <property type="component" value="Unassembled WGS sequence"/>
</dbReference>
<dbReference type="PATRIC" id="fig|989403.3.peg.1210"/>
<dbReference type="AlphaFoldDB" id="A0A166A5H3"/>
<protein>
    <submittedName>
        <fullName evidence="1">Uncharacterized protein</fullName>
    </submittedName>
</protein>
<proteinExistence type="predicted"/>
<organism evidence="1 2">
    <name type="scientific">Pseudovibrio axinellae</name>
    <dbReference type="NCBI Taxonomy" id="989403"/>
    <lineage>
        <taxon>Bacteria</taxon>
        <taxon>Pseudomonadati</taxon>
        <taxon>Pseudomonadota</taxon>
        <taxon>Alphaproteobacteria</taxon>
        <taxon>Hyphomicrobiales</taxon>
        <taxon>Stappiaceae</taxon>
        <taxon>Pseudovibrio</taxon>
    </lineage>
</organism>
<reference evidence="1 2" key="1">
    <citation type="journal article" date="2016" name="Front. Microbiol.">
        <title>Comparative Genomic Analysis Reveals a Diverse Repertoire of Genes Involved in Prokaryote-Eukaryote Interactions within the Pseudovibrio Genus.</title>
        <authorList>
            <person name="Romano S."/>
            <person name="Fernandez-Guerra A."/>
            <person name="Reen F.J."/>
            <person name="Glockner F.O."/>
            <person name="Crowley S.P."/>
            <person name="O'Sullivan O."/>
            <person name="Cotter P.D."/>
            <person name="Adams C."/>
            <person name="Dobson A.D."/>
            <person name="O'Gara F."/>
        </authorList>
    </citation>
    <scope>NUCLEOTIDE SEQUENCE [LARGE SCALE GENOMIC DNA]</scope>
    <source>
        <strain evidence="1 2">Ad2</strain>
    </source>
</reference>
<comment type="caution">
    <text evidence="1">The sequence shown here is derived from an EMBL/GenBank/DDBJ whole genome shotgun (WGS) entry which is preliminary data.</text>
</comment>
<evidence type="ECO:0000313" key="1">
    <source>
        <dbReference type="EMBL" id="KZL20640.1"/>
    </source>
</evidence>
<dbReference type="EMBL" id="LMCB01000006">
    <property type="protein sequence ID" value="KZL20640.1"/>
    <property type="molecule type" value="Genomic_DNA"/>
</dbReference>
<sequence length="64" mass="7074">MANCVDEVQISSVKSHNKTSLFRSVAGLFKSSFSRKEKIICNGQLSPYLERDIGFGTHTGPSIR</sequence>
<accession>A0A166A5H3</accession>
<keyword evidence="2" id="KW-1185">Reference proteome</keyword>
<evidence type="ECO:0000313" key="2">
    <source>
        <dbReference type="Proteomes" id="UP000076577"/>
    </source>
</evidence>
<gene>
    <name evidence="1" type="ORF">PsAD2_01126</name>
</gene>